<dbReference type="PANTHER" id="PTHR23113">
    <property type="entry name" value="GUANINE NUCLEOTIDE EXCHANGE FACTOR"/>
    <property type="match status" value="1"/>
</dbReference>
<dbReference type="SMART" id="SM00054">
    <property type="entry name" value="EFh"/>
    <property type="match status" value="2"/>
</dbReference>
<dbReference type="InterPro" id="IPR002048">
    <property type="entry name" value="EF_hand_dom"/>
</dbReference>
<evidence type="ECO:0000313" key="11">
    <source>
        <dbReference type="WBParaSite" id="TCONS_00000781.p1"/>
    </source>
</evidence>
<evidence type="ECO:0000256" key="5">
    <source>
        <dbReference type="PROSITE-ProRule" id="PRU00168"/>
    </source>
</evidence>
<evidence type="ECO:0000313" key="10">
    <source>
        <dbReference type="Proteomes" id="UP000035681"/>
    </source>
</evidence>
<feature type="domain" description="EF-hand" evidence="9">
    <location>
        <begin position="519"/>
        <end position="545"/>
    </location>
</feature>
<protein>
    <recommendedName>
        <fullName evidence="12">Ras guanyl-releasing protein 3</fullName>
    </recommendedName>
</protein>
<dbReference type="InterPro" id="IPR011992">
    <property type="entry name" value="EF-hand-dom_pair"/>
</dbReference>
<dbReference type="InterPro" id="IPR036964">
    <property type="entry name" value="RASGEF_cat_dom_sf"/>
</dbReference>
<dbReference type="InterPro" id="IPR046349">
    <property type="entry name" value="C1-like_sf"/>
</dbReference>
<feature type="domain" description="Phorbol-ester/DAG-type" evidence="8">
    <location>
        <begin position="554"/>
        <end position="604"/>
    </location>
</feature>
<evidence type="ECO:0000259" key="9">
    <source>
        <dbReference type="PROSITE" id="PS50222"/>
    </source>
</evidence>
<dbReference type="PROSITE" id="PS00479">
    <property type="entry name" value="ZF_DAG_PE_1"/>
    <property type="match status" value="1"/>
</dbReference>
<dbReference type="SUPFAM" id="SSF57889">
    <property type="entry name" value="Cysteine-rich domain"/>
    <property type="match status" value="1"/>
</dbReference>
<keyword evidence="3" id="KW-0862">Zinc</keyword>
<evidence type="ECO:0000256" key="4">
    <source>
        <dbReference type="ARBA" id="ARBA00022837"/>
    </source>
</evidence>
<keyword evidence="1 5" id="KW-0344">Guanine-nucleotide releasing factor</keyword>
<dbReference type="GO" id="GO:0007265">
    <property type="term" value="P:Ras protein signal transduction"/>
    <property type="evidence" value="ECO:0007669"/>
    <property type="project" value="TreeGrafter"/>
</dbReference>
<dbReference type="PROSITE" id="PS50009">
    <property type="entry name" value="RASGEF_CAT"/>
    <property type="match status" value="1"/>
</dbReference>
<feature type="compositionally biased region" description="Low complexity" evidence="6">
    <location>
        <begin position="724"/>
        <end position="734"/>
    </location>
</feature>
<evidence type="ECO:0000256" key="6">
    <source>
        <dbReference type="SAM" id="MobiDB-lite"/>
    </source>
</evidence>
<feature type="region of interest" description="Disordered" evidence="6">
    <location>
        <begin position="715"/>
        <end position="736"/>
    </location>
</feature>
<keyword evidence="2" id="KW-0479">Metal-binding</keyword>
<dbReference type="Gene3D" id="1.10.840.10">
    <property type="entry name" value="Ras guanine-nucleotide exchange factors catalytic domain"/>
    <property type="match status" value="1"/>
</dbReference>
<dbReference type="Gene3D" id="1.20.870.10">
    <property type="entry name" value="Son of sevenless (SoS) protein Chain: S domain 1"/>
    <property type="match status" value="1"/>
</dbReference>
<dbReference type="InterPro" id="IPR023578">
    <property type="entry name" value="Ras_GEF_dom_sf"/>
</dbReference>
<feature type="domain" description="Ras-GEF" evidence="7">
    <location>
        <begin position="215"/>
        <end position="449"/>
    </location>
</feature>
<dbReference type="SUPFAM" id="SSF48366">
    <property type="entry name" value="Ras GEF"/>
    <property type="match status" value="1"/>
</dbReference>
<sequence>MTNETSLLHYYKQFQSVILTKSSDGTYSTISKKISDNCKDIELLESKKFNLYELCFLCSQIFGDFYKNHLEKNIEISDEYIYIDDPLPEAFFVTAEWLIDDLTEVLASFILVFQNTIEKEDDNNVTIEKNCSFITTGVCLSIIYWIKRMPVHFDENTQLSNLVKHLKDIAITHKIPQSIIQLLDTSIIPSFAWLRCASIKNPVSRQVSLVFHNCDAESLATAISHIDYKALCRVTTNDLKNYIKTGKLDHIDKLQKSVALFNNISNWIQWMILSKNTAKARSETICKVTEIAKELLKSKNYNSLMAVVGGISHSNINRLHKTQALIDTDIKKEINKMTMLLSMHSNFAEYRRSLKKDKENCVIPIMGVHLKDLVQLNTLGGIDFSKTRQITLRRLFQLKDVLSKFLGVSKNYFNFNDANLELINTLKISFDMSYNEDELYALSLKKEPKNLFNFSNNKTMVFAEWASGINSVPDKDSIQRHTAAMVEAVFKHYDHDKDSSISAEEFQEIAGNFPFMDQFTNIDKDGNGRISKTELFNYFMDFNSKSIKLKIEFRHNFHETTFLTPTMCANCNKLLWGLIRQGYKCKDCHQAVHSYCKDIVVMECKHKQVSNSSFPSVSNILPKGTTNTDNIKNNNNEDKLKNIGKITNNTTNERLSRLSKISLQDMFDSNDKSWRNNRLRNNSKWKARTVSTVSEASSTTPGTPDRMSINEFKHLESTDEPSENINNNELNNKYSNRKMEVSKSCSPPLLSNDKQSCYQNDLVESYIKSNTATLACEESFEIE</sequence>
<dbReference type="Pfam" id="PF13202">
    <property type="entry name" value="EF-hand_5"/>
    <property type="match status" value="1"/>
</dbReference>
<dbReference type="PRINTS" id="PR00008">
    <property type="entry name" value="DAGPEDOMAIN"/>
</dbReference>
<dbReference type="InterPro" id="IPR001895">
    <property type="entry name" value="RASGEF_cat_dom"/>
</dbReference>
<dbReference type="GO" id="GO:0005085">
    <property type="term" value="F:guanyl-nucleotide exchange factor activity"/>
    <property type="evidence" value="ECO:0007669"/>
    <property type="project" value="UniProtKB-KW"/>
</dbReference>
<dbReference type="CDD" id="cd20808">
    <property type="entry name" value="C1_RASGRP"/>
    <property type="match status" value="1"/>
</dbReference>
<dbReference type="PROSITE" id="PS50081">
    <property type="entry name" value="ZF_DAG_PE_2"/>
    <property type="match status" value="1"/>
</dbReference>
<evidence type="ECO:0008006" key="12">
    <source>
        <dbReference type="Google" id="ProtNLM"/>
    </source>
</evidence>
<evidence type="ECO:0000256" key="1">
    <source>
        <dbReference type="ARBA" id="ARBA00022658"/>
    </source>
</evidence>
<dbReference type="Pfam" id="PF00130">
    <property type="entry name" value="C1_1"/>
    <property type="match status" value="1"/>
</dbReference>
<dbReference type="InterPro" id="IPR018247">
    <property type="entry name" value="EF_Hand_1_Ca_BS"/>
</dbReference>
<dbReference type="Pfam" id="PF00617">
    <property type="entry name" value="RasGEF"/>
    <property type="match status" value="1"/>
</dbReference>
<dbReference type="SMART" id="SM00109">
    <property type="entry name" value="C1"/>
    <property type="match status" value="1"/>
</dbReference>
<evidence type="ECO:0000256" key="2">
    <source>
        <dbReference type="ARBA" id="ARBA00022723"/>
    </source>
</evidence>
<dbReference type="GO" id="GO:0005509">
    <property type="term" value="F:calcium ion binding"/>
    <property type="evidence" value="ECO:0007669"/>
    <property type="project" value="InterPro"/>
</dbReference>
<dbReference type="PROSITE" id="PS00018">
    <property type="entry name" value="EF_HAND_1"/>
    <property type="match status" value="1"/>
</dbReference>
<accession>A0AAF5CRQ0</accession>
<evidence type="ECO:0000259" key="8">
    <source>
        <dbReference type="PROSITE" id="PS50081"/>
    </source>
</evidence>
<keyword evidence="4" id="KW-0106">Calcium</keyword>
<dbReference type="InterPro" id="IPR020454">
    <property type="entry name" value="DAG/PE-bd"/>
</dbReference>
<dbReference type="PROSITE" id="PS50222">
    <property type="entry name" value="EF_HAND_2"/>
    <property type="match status" value="2"/>
</dbReference>
<dbReference type="Gene3D" id="1.10.238.10">
    <property type="entry name" value="EF-hand"/>
    <property type="match status" value="1"/>
</dbReference>
<dbReference type="Gene3D" id="3.30.60.20">
    <property type="match status" value="1"/>
</dbReference>
<evidence type="ECO:0000259" key="7">
    <source>
        <dbReference type="PROSITE" id="PS50009"/>
    </source>
</evidence>
<dbReference type="AlphaFoldDB" id="A0AAF5CRQ0"/>
<dbReference type="SUPFAM" id="SSF47473">
    <property type="entry name" value="EF-hand"/>
    <property type="match status" value="1"/>
</dbReference>
<dbReference type="WBParaSite" id="TCONS_00000781.p1">
    <property type="protein sequence ID" value="TCONS_00000781.p1"/>
    <property type="gene ID" value="XLOC_000750"/>
</dbReference>
<dbReference type="PANTHER" id="PTHR23113:SF252">
    <property type="entry name" value="RAS GUANYL-RELEASING PROTEIN 3"/>
    <property type="match status" value="1"/>
</dbReference>
<dbReference type="GO" id="GO:0005886">
    <property type="term" value="C:plasma membrane"/>
    <property type="evidence" value="ECO:0007669"/>
    <property type="project" value="TreeGrafter"/>
</dbReference>
<organism evidence="10 11">
    <name type="scientific">Strongyloides stercoralis</name>
    <name type="common">Threadworm</name>
    <dbReference type="NCBI Taxonomy" id="6248"/>
    <lineage>
        <taxon>Eukaryota</taxon>
        <taxon>Metazoa</taxon>
        <taxon>Ecdysozoa</taxon>
        <taxon>Nematoda</taxon>
        <taxon>Chromadorea</taxon>
        <taxon>Rhabditida</taxon>
        <taxon>Tylenchina</taxon>
        <taxon>Panagrolaimomorpha</taxon>
        <taxon>Strongyloidoidea</taxon>
        <taxon>Strongyloididae</taxon>
        <taxon>Strongyloides</taxon>
    </lineage>
</organism>
<dbReference type="SMART" id="SM00147">
    <property type="entry name" value="RasGEF"/>
    <property type="match status" value="1"/>
</dbReference>
<dbReference type="CDD" id="cd00051">
    <property type="entry name" value="EFh"/>
    <property type="match status" value="1"/>
</dbReference>
<dbReference type="InterPro" id="IPR002219">
    <property type="entry name" value="PKC_DAG/PE"/>
</dbReference>
<keyword evidence="10" id="KW-1185">Reference proteome</keyword>
<evidence type="ECO:0000256" key="3">
    <source>
        <dbReference type="ARBA" id="ARBA00022833"/>
    </source>
</evidence>
<dbReference type="InterPro" id="IPR008937">
    <property type="entry name" value="Ras-like_GEF"/>
</dbReference>
<feature type="domain" description="EF-hand" evidence="9">
    <location>
        <begin position="481"/>
        <end position="516"/>
    </location>
</feature>
<proteinExistence type="predicted"/>
<name>A0AAF5CRQ0_STRER</name>
<dbReference type="Proteomes" id="UP000035681">
    <property type="component" value="Unplaced"/>
</dbReference>
<reference evidence="11" key="1">
    <citation type="submission" date="2024-02" db="UniProtKB">
        <authorList>
            <consortium name="WormBaseParasite"/>
        </authorList>
    </citation>
    <scope>IDENTIFICATION</scope>
</reference>